<evidence type="ECO:0000256" key="5">
    <source>
        <dbReference type="ARBA" id="ARBA00022628"/>
    </source>
</evidence>
<evidence type="ECO:0000256" key="1">
    <source>
        <dbReference type="ARBA" id="ARBA00001922"/>
    </source>
</evidence>
<dbReference type="Pfam" id="PF14528">
    <property type="entry name" value="LAGLIDADG_3"/>
    <property type="match status" value="2"/>
</dbReference>
<evidence type="ECO:0000256" key="11">
    <source>
        <dbReference type="ARBA" id="ARBA00023157"/>
    </source>
</evidence>
<dbReference type="SUPFAM" id="SSF51998">
    <property type="entry name" value="PFL-like glycyl radical enzymes"/>
    <property type="match status" value="2"/>
</dbReference>
<dbReference type="SUPFAM" id="SSF55608">
    <property type="entry name" value="Homing endonucleases"/>
    <property type="match status" value="2"/>
</dbReference>
<dbReference type="PROSITE" id="PS50817">
    <property type="entry name" value="INTEIN_N_TER"/>
    <property type="match status" value="2"/>
</dbReference>
<evidence type="ECO:0000256" key="15">
    <source>
        <dbReference type="RuleBase" id="RU364064"/>
    </source>
</evidence>
<dbReference type="SMART" id="SM00306">
    <property type="entry name" value="HintN"/>
    <property type="match status" value="2"/>
</dbReference>
<dbReference type="KEGG" id="strr:EKD16_17610"/>
<dbReference type="Proteomes" id="UP000292235">
    <property type="component" value="Chromosome"/>
</dbReference>
<evidence type="ECO:0000256" key="12">
    <source>
        <dbReference type="ARBA" id="ARBA00023285"/>
    </source>
</evidence>
<keyword evidence="19" id="KW-1185">Reference proteome</keyword>
<evidence type="ECO:0000256" key="16">
    <source>
        <dbReference type="SAM" id="MobiDB-lite"/>
    </source>
</evidence>
<dbReference type="InterPro" id="IPR006141">
    <property type="entry name" value="Intein_N"/>
</dbReference>
<keyword evidence="11" id="KW-1015">Disulfide bond</keyword>
<dbReference type="GO" id="GO:0000166">
    <property type="term" value="F:nucleotide binding"/>
    <property type="evidence" value="ECO:0007669"/>
    <property type="project" value="UniProtKB-KW"/>
</dbReference>
<dbReference type="RefSeq" id="WP_131099319.1">
    <property type="nucleotide sequence ID" value="NZ_CP036455.1"/>
</dbReference>
<comment type="similarity">
    <text evidence="2 15">Belongs to the ribonucleoside diphosphate reductase class-2 family.</text>
</comment>
<dbReference type="PRINTS" id="PR01183">
    <property type="entry name" value="RIBORDTASEM1"/>
</dbReference>
<dbReference type="InterPro" id="IPR004860">
    <property type="entry name" value="LAGLIDADG_dom"/>
</dbReference>
<dbReference type="InterPro" id="IPR050862">
    <property type="entry name" value="RdRp_reductase_class-2"/>
</dbReference>
<accession>A0A4P6Q4U0</accession>
<dbReference type="InterPro" id="IPR003586">
    <property type="entry name" value="Hint_dom_C"/>
</dbReference>
<evidence type="ECO:0000256" key="9">
    <source>
        <dbReference type="ARBA" id="ARBA00023000"/>
    </source>
</evidence>
<feature type="domain" description="DOD-type homing endonuclease" evidence="17">
    <location>
        <begin position="1047"/>
        <end position="1188"/>
    </location>
</feature>
<dbReference type="InterPro" id="IPR024434">
    <property type="entry name" value="TSCPD_dom"/>
</dbReference>
<dbReference type="SMART" id="SM00305">
    <property type="entry name" value="HintC"/>
    <property type="match status" value="2"/>
</dbReference>
<dbReference type="EC" id="1.17.4.1" evidence="3 15"/>
<dbReference type="PANTHER" id="PTHR43371">
    <property type="entry name" value="VITAMIN B12-DEPENDENT RIBONUCLEOTIDE REDUCTASE"/>
    <property type="match status" value="1"/>
</dbReference>
<dbReference type="NCBIfam" id="TIGR01443">
    <property type="entry name" value="intein_Cterm"/>
    <property type="match status" value="1"/>
</dbReference>
<feature type="region of interest" description="Disordered" evidence="16">
    <location>
        <begin position="1664"/>
        <end position="1700"/>
    </location>
</feature>
<dbReference type="GO" id="GO:0071897">
    <property type="term" value="P:DNA biosynthetic process"/>
    <property type="evidence" value="ECO:0007669"/>
    <property type="project" value="UniProtKB-KW"/>
</dbReference>
<dbReference type="PANTHER" id="PTHR43371:SF1">
    <property type="entry name" value="RIBONUCLEOSIDE-DIPHOSPHATE REDUCTASE"/>
    <property type="match status" value="1"/>
</dbReference>
<dbReference type="Gene3D" id="2.170.16.10">
    <property type="entry name" value="Hedgehog/Intein (Hint) domain"/>
    <property type="match status" value="3"/>
</dbReference>
<evidence type="ECO:0000313" key="19">
    <source>
        <dbReference type="Proteomes" id="UP000292235"/>
    </source>
</evidence>
<dbReference type="Pfam" id="PF08471">
    <property type="entry name" value="Ribonuc_red_2_N"/>
    <property type="match status" value="1"/>
</dbReference>
<organism evidence="18 19">
    <name type="scientific">Streptomonospora litoralis</name>
    <dbReference type="NCBI Taxonomy" id="2498135"/>
    <lineage>
        <taxon>Bacteria</taxon>
        <taxon>Bacillati</taxon>
        <taxon>Actinomycetota</taxon>
        <taxon>Actinomycetes</taxon>
        <taxon>Streptosporangiales</taxon>
        <taxon>Nocardiopsidaceae</taxon>
        <taxon>Streptomonospora</taxon>
    </lineage>
</organism>
<dbReference type="GO" id="GO:0004748">
    <property type="term" value="F:ribonucleoside-diphosphate reductase activity, thioredoxin disulfide as acceptor"/>
    <property type="evidence" value="ECO:0007669"/>
    <property type="project" value="UniProtKB-EC"/>
</dbReference>
<dbReference type="Pfam" id="PF02867">
    <property type="entry name" value="Ribonuc_red_lgC"/>
    <property type="match status" value="2"/>
</dbReference>
<name>A0A4P6Q4U0_9ACTN</name>
<dbReference type="CDD" id="cd02888">
    <property type="entry name" value="RNR_II_dimer"/>
    <property type="match status" value="1"/>
</dbReference>
<evidence type="ECO:0000313" key="18">
    <source>
        <dbReference type="EMBL" id="QBI55290.1"/>
    </source>
</evidence>
<evidence type="ECO:0000256" key="7">
    <source>
        <dbReference type="ARBA" id="ARBA00022741"/>
    </source>
</evidence>
<evidence type="ECO:0000259" key="17">
    <source>
        <dbReference type="PROSITE" id="PS50819"/>
    </source>
</evidence>
<dbReference type="InterPro" id="IPR000788">
    <property type="entry name" value="RNR_lg_C"/>
</dbReference>
<dbReference type="InterPro" id="IPR027434">
    <property type="entry name" value="Homing_endonucl"/>
</dbReference>
<evidence type="ECO:0000256" key="8">
    <source>
        <dbReference type="ARBA" id="ARBA00022813"/>
    </source>
</evidence>
<evidence type="ECO:0000256" key="6">
    <source>
        <dbReference type="ARBA" id="ARBA00022634"/>
    </source>
</evidence>
<keyword evidence="12 15" id="KW-0170">Cobalt</keyword>
<keyword evidence="5 15" id="KW-0846">Cobalamin</keyword>
<comment type="cofactor">
    <cofactor evidence="1 15">
        <name>adenosylcob(III)alamin</name>
        <dbReference type="ChEBI" id="CHEBI:18408"/>
    </cofactor>
</comment>
<dbReference type="Gene3D" id="3.10.28.10">
    <property type="entry name" value="Homing endonucleases"/>
    <property type="match status" value="2"/>
</dbReference>
<evidence type="ECO:0000256" key="4">
    <source>
        <dbReference type="ARBA" id="ARBA00014409"/>
    </source>
</evidence>
<dbReference type="OrthoDB" id="9762933at2"/>
<comment type="catalytic activity">
    <reaction evidence="14 15">
        <text>a 2'-deoxyribonucleoside 5'-diphosphate + [thioredoxin]-disulfide + H2O = a ribonucleoside 5'-diphosphate + [thioredoxin]-dithiol</text>
        <dbReference type="Rhea" id="RHEA:23252"/>
        <dbReference type="Rhea" id="RHEA-COMP:10698"/>
        <dbReference type="Rhea" id="RHEA-COMP:10700"/>
        <dbReference type="ChEBI" id="CHEBI:15377"/>
        <dbReference type="ChEBI" id="CHEBI:29950"/>
        <dbReference type="ChEBI" id="CHEBI:50058"/>
        <dbReference type="ChEBI" id="CHEBI:57930"/>
        <dbReference type="ChEBI" id="CHEBI:73316"/>
        <dbReference type="EC" id="1.17.4.1"/>
    </reaction>
</comment>
<evidence type="ECO:0000256" key="2">
    <source>
        <dbReference type="ARBA" id="ARBA00007405"/>
    </source>
</evidence>
<evidence type="ECO:0000256" key="3">
    <source>
        <dbReference type="ARBA" id="ARBA00012274"/>
    </source>
</evidence>
<dbReference type="NCBIfam" id="TIGR01445">
    <property type="entry name" value="intein_Nterm"/>
    <property type="match status" value="1"/>
</dbReference>
<dbReference type="SUPFAM" id="SSF51294">
    <property type="entry name" value="Hedgehog/intein (Hint) domain"/>
    <property type="match status" value="2"/>
</dbReference>
<feature type="compositionally biased region" description="Basic and acidic residues" evidence="16">
    <location>
        <begin position="1677"/>
        <end position="1700"/>
    </location>
</feature>
<dbReference type="InterPro" id="IPR036844">
    <property type="entry name" value="Hint_dom_sf"/>
</dbReference>
<dbReference type="NCBIfam" id="TIGR02504">
    <property type="entry name" value="NrdJ_Z"/>
    <property type="match status" value="1"/>
</dbReference>
<proteinExistence type="inferred from homology"/>
<dbReference type="GO" id="GO:0004519">
    <property type="term" value="F:endonuclease activity"/>
    <property type="evidence" value="ECO:0007669"/>
    <property type="project" value="InterPro"/>
</dbReference>
<dbReference type="InterPro" id="IPR013344">
    <property type="entry name" value="RNR_NrdJ/NrdZ"/>
</dbReference>
<dbReference type="InterPro" id="IPR013678">
    <property type="entry name" value="RNR_2_N"/>
</dbReference>
<dbReference type="Pfam" id="PF12637">
    <property type="entry name" value="TSCPD"/>
    <property type="match status" value="1"/>
</dbReference>
<dbReference type="InterPro" id="IPR006142">
    <property type="entry name" value="INTEIN"/>
</dbReference>
<dbReference type="InterPro" id="IPR004042">
    <property type="entry name" value="Intein_endonuc_central"/>
</dbReference>
<dbReference type="GO" id="GO:0016539">
    <property type="term" value="P:intein-mediated protein splicing"/>
    <property type="evidence" value="ECO:0007669"/>
    <property type="project" value="InterPro"/>
</dbReference>
<dbReference type="Gene3D" id="3.20.70.20">
    <property type="match status" value="3"/>
</dbReference>
<gene>
    <name evidence="18" type="primary">nrdJ</name>
    <name evidence="18" type="ORF">EKD16_17610</name>
</gene>
<evidence type="ECO:0000256" key="13">
    <source>
        <dbReference type="ARBA" id="ARBA00025437"/>
    </source>
</evidence>
<reference evidence="18 19" key="1">
    <citation type="submission" date="2019-02" db="EMBL/GenBank/DDBJ databases">
        <authorList>
            <person name="Khodamoradi S."/>
            <person name="Hahnke R.L."/>
            <person name="Kaempfer P."/>
            <person name="Schumann P."/>
            <person name="Rohde M."/>
            <person name="Steinert M."/>
            <person name="Luzhetskyy A."/>
            <person name="Wink J."/>
            <person name="Ruckert C."/>
        </authorList>
    </citation>
    <scope>NUCLEOTIDE SEQUENCE [LARGE SCALE GENOMIC DNA]</scope>
    <source>
        <strain evidence="18 19">M2</strain>
    </source>
</reference>
<dbReference type="PRINTS" id="PR00379">
    <property type="entry name" value="INTEIN"/>
</dbReference>
<dbReference type="GO" id="GO:0050897">
    <property type="term" value="F:cobalt ion binding"/>
    <property type="evidence" value="ECO:0007669"/>
    <property type="project" value="InterPro"/>
</dbReference>
<feature type="domain" description="DOD-type homing endonuclease" evidence="17">
    <location>
        <begin position="270"/>
        <end position="418"/>
    </location>
</feature>
<dbReference type="CDD" id="cd00081">
    <property type="entry name" value="Hint"/>
    <property type="match status" value="2"/>
</dbReference>
<keyword evidence="8" id="KW-0068">Autocatalytic cleavage</keyword>
<dbReference type="EMBL" id="CP036455">
    <property type="protein sequence ID" value="QBI55290.1"/>
    <property type="molecule type" value="Genomic_DNA"/>
</dbReference>
<keyword evidence="10 15" id="KW-0560">Oxidoreductase</keyword>
<dbReference type="PROSITE" id="PS50819">
    <property type="entry name" value="INTEIN_ENDONUCLEASE"/>
    <property type="match status" value="2"/>
</dbReference>
<keyword evidence="7 15" id="KW-0547">Nucleotide-binding</keyword>
<protein>
    <recommendedName>
        <fullName evidence="4 15">Vitamin B12-dependent ribonucleotide reductase</fullName>
        <ecNumber evidence="3 15">1.17.4.1</ecNumber>
    </recommendedName>
</protein>
<dbReference type="PROSITE" id="PS50818">
    <property type="entry name" value="INTEIN_C_TER"/>
    <property type="match status" value="2"/>
</dbReference>
<sequence>MTETASGAQRKGKDRRKGLKMERVFTKPGVHPYDAVEWERRDVVMTNWRDGSVNFEQRGVEFPAAWTMNATQIVASKYFRGAQGTPEREWSLKQLVDRVAGTYTETGRASGYFATDEDAEIFDHELKHALVNQLFSFNSPVWFNVGTASKQQVSACQPYSARVSTPQGLVPIGELVESDAVGTKVYDAHGLTRVLATKANGVKDVLRLHTKAGYTLDVTADHLVWKATGDHTGKFVTAGELAVGDKLQWHRRDAYGESEIDPAEIAEAALAGWLQSDGFVGQYGEGTNRSLTIEAMTVTEEELDWVTGALDRVFPDVHRHERRVETQDTSLDCRRTRLYGSGLADFVAKWDLRTRGVDMRVPEHLFTAPLPVVTAYLRSIFQAEGYVSKRERSVRIGMDMISEELVRGVQRLLLRYGIFARVARKAERRPDRNDLWSLGIQGAGERAAFAAEIGFIDAAEADKLEASLDVPGLAAHPIKRLEIAAVENVGAMEVYDIQTESGEYLSDNLRVHNCFILSVDDTMESILDWYKEEGIIFKGGSGAGVNLSRIRSSQELLTSGGTASGPVSFMRGADASAGTIKSGGATRRAAKMVVLDVDHPDVEEFIETKAREEHKIRALRDAGFDVDLGGDDMFSVQYQNANNSVRVSDAFMRAVESGSEFGLTSRTTGEVVATVDAEELFGKMARAAWECADPGVQYDDTINDWHTNPETGRISASNPCSEYLSLDDSSCNLASINLLKFLRSDDTFDIDAFAKLTELVITAMDISITFGDFPTEKIGETTRAFRQLGIGYANLGALLMATGHAYDSDGGRAVAAAITSLMTGTAYKRSAELAGVVGPYDGYAKNADAHKRVMRKHAAANDDLRTVGAMDRAISAAATATWQQCLKTGEKHGWRNAQASLLAPTGCLTGDSLVTTDRGLVRISELGDVYGPRWQELSTEVATDEGPRQATRFFVNGEEPTRRIVTAGGYRIQGTYAHRIKVVDPETGAWEWKRFADITPDDVVPVQMGTLVGETRRVVLPVLEQAYYAGDRNVVVPDAVDEELAELVGYFMGDGSLHAKGLRFCVADTDTEVVERLRILAKGLFNLVPDVTQMEGYQEVALSSVRLARWWKAAGFAKDLPGQNHTGKGWTPHVPSAILEANDPSVYAAFLRGLFEADGTVLEGVPSLSTAHESFAGEVRTLLLTLGMATTTRGTRSGYGGDCHIVRLRNVDHALRFDELVGFMGDRKNRLMVALEPERSARGDRIMLPREVWDELVPVGHRDRGTVVQSLRTSGGVARQLAERIHTETMDERLGHALGYIFERVADNQDGGVQPTYDISVPDNVTYVANGLVSHNTIGFMMDCDTTGIEPDFSLVKYKKLVGGGSMQIVNQAIPRALTNLGYPQEQVEAIVEYISENGHVVDAPGLRPEHYEVFDCAMGRRYIKPMGHVEMMGAVQPFLSGAISKTVNVPEEATVEDFEHIYFQGWKLGLKALAVYRDNCKVGQPLSTASTESAEKDEDKARPEPEVIEVNRPVRRRLPKKRPSETVSFSVGGAEGYITAGSYPDDGLGEVFMKLGKQGSTLAGVMDAFSIAISIALQYGVPLETYVDKFTNMRFDPAGMTDDPDIRMAQSVVDYIFRRLALDHLPYEERADLGVLSAEERRAQANGEDPAQVAAQVESYAQSAPLTPAESAAEEGAERSEGSGGEKRGDAHSTTELVERSQGFVADAPLCVTCGTKMRPSGSCYVCEGCGSTSGCS</sequence>
<dbReference type="InterPro" id="IPR003587">
    <property type="entry name" value="Hint_dom_N"/>
</dbReference>
<keyword evidence="6 15" id="KW-0237">DNA synthesis</keyword>
<evidence type="ECO:0000256" key="10">
    <source>
        <dbReference type="ARBA" id="ARBA00023002"/>
    </source>
</evidence>
<dbReference type="GO" id="GO:0031419">
    <property type="term" value="F:cobalamin binding"/>
    <property type="evidence" value="ECO:0007669"/>
    <property type="project" value="UniProtKB-KW"/>
</dbReference>
<comment type="function">
    <text evidence="13 15">Catalyzes the reduction of ribonucleotides to deoxyribonucleotides. May function to provide a pool of deoxyribonucleotide precursors for DNA repair during oxygen limitation and/or for immediate growth after restoration of oxygen.</text>
</comment>
<dbReference type="InterPro" id="IPR030934">
    <property type="entry name" value="Intein_C"/>
</dbReference>
<evidence type="ECO:0000256" key="14">
    <source>
        <dbReference type="ARBA" id="ARBA00047754"/>
    </source>
</evidence>
<keyword evidence="9" id="KW-0651">Protein splicing</keyword>